<reference evidence="2 3" key="1">
    <citation type="submission" date="2019-06" db="EMBL/GenBank/DDBJ databases">
        <title>Amycolatopsis alkalitolerans sp. nov., isolated from Gastrodia elata Blume.</title>
        <authorList>
            <person name="Narsing Rao M.P."/>
            <person name="Li W.J."/>
        </authorList>
    </citation>
    <scope>NUCLEOTIDE SEQUENCE [LARGE SCALE GENOMIC DNA]</scope>
    <source>
        <strain evidence="2 3">SYSUP0005</strain>
    </source>
</reference>
<name>A0A5C4M7I9_9PSEU</name>
<proteinExistence type="predicted"/>
<dbReference type="InterPro" id="IPR036078">
    <property type="entry name" value="Spo11/TopoVI_A_sf"/>
</dbReference>
<evidence type="ECO:0000313" key="2">
    <source>
        <dbReference type="EMBL" id="TNC29428.1"/>
    </source>
</evidence>
<sequence>MNAHSLEFLFGESAGRIEVPLPGLLPPDVKAFTVPKPRADDDDELELGAPADRVRRDRKGRVKVRQVDLLASSRSSSFALPATLTKRDLVWVLSTKTERRWSGLVTQFEDRAWPSTMDLVRSGVAVVRCTVTATKTGFDLRPQHLRLTAGWQAARLDHLNEVTGRPDPATARAELQNLMTNIVELADECLLLAGVEQGSPLRAPAGTRAGTKVWSVYEDAVRAACYWYLHEGANGELTAKDVASHAFRDSKRWTPEREAAFANIVNKSFTEAVKVNDVEILMRGPLLWHVGSVIADAHTSEPWIGLPAGGLGLLGTVDTTAVRGVLVIENKDTFEQICQRTDVYDRWLCVWGKGYASRPLVAFLSGFAELPIAAWCDLDADGVGIINNLSVRLGRSVEPVCMGVEFWRTGPYRRQTPSELERGRARATTLAAEGPLGLRALAEAIAPSGEGREQESMYDDVLPTLSKVLSSLES</sequence>
<feature type="domain" description="Wadjet protein JetD C-terminal" evidence="1">
    <location>
        <begin position="320"/>
        <end position="431"/>
    </location>
</feature>
<dbReference type="GO" id="GO:0003677">
    <property type="term" value="F:DNA binding"/>
    <property type="evidence" value="ECO:0007669"/>
    <property type="project" value="InterPro"/>
</dbReference>
<protein>
    <recommendedName>
        <fullName evidence="1">Wadjet protein JetD C-terminal domain-containing protein</fullName>
    </recommendedName>
</protein>
<evidence type="ECO:0000259" key="1">
    <source>
        <dbReference type="Pfam" id="PF09983"/>
    </source>
</evidence>
<dbReference type="Pfam" id="PF09983">
    <property type="entry name" value="JetD_C"/>
    <property type="match status" value="1"/>
</dbReference>
<dbReference type="GO" id="GO:0005694">
    <property type="term" value="C:chromosome"/>
    <property type="evidence" value="ECO:0007669"/>
    <property type="project" value="InterPro"/>
</dbReference>
<keyword evidence="3" id="KW-1185">Reference proteome</keyword>
<accession>A0A5C4M7I9</accession>
<dbReference type="Proteomes" id="UP000305546">
    <property type="component" value="Unassembled WGS sequence"/>
</dbReference>
<evidence type="ECO:0000313" key="3">
    <source>
        <dbReference type="Proteomes" id="UP000305546"/>
    </source>
</evidence>
<dbReference type="InterPro" id="IPR024534">
    <property type="entry name" value="JetD_C"/>
</dbReference>
<organism evidence="2 3">
    <name type="scientific">Amycolatopsis alkalitolerans</name>
    <dbReference type="NCBI Taxonomy" id="2547244"/>
    <lineage>
        <taxon>Bacteria</taxon>
        <taxon>Bacillati</taxon>
        <taxon>Actinomycetota</taxon>
        <taxon>Actinomycetes</taxon>
        <taxon>Pseudonocardiales</taxon>
        <taxon>Pseudonocardiaceae</taxon>
        <taxon>Amycolatopsis</taxon>
    </lineage>
</organism>
<comment type="caution">
    <text evidence="2">The sequence shown here is derived from an EMBL/GenBank/DDBJ whole genome shotgun (WGS) entry which is preliminary data.</text>
</comment>
<gene>
    <name evidence="2" type="ORF">FG385_00130</name>
</gene>
<dbReference type="SUPFAM" id="SSF56726">
    <property type="entry name" value="DNA topoisomerase IV, alpha subunit"/>
    <property type="match status" value="1"/>
</dbReference>
<dbReference type="RefSeq" id="WP_139094499.1">
    <property type="nucleotide sequence ID" value="NZ_VDFW01000001.1"/>
</dbReference>
<dbReference type="EMBL" id="VDFW01000001">
    <property type="protein sequence ID" value="TNC29428.1"/>
    <property type="molecule type" value="Genomic_DNA"/>
</dbReference>
<dbReference type="AlphaFoldDB" id="A0A5C4M7I9"/>
<dbReference type="OrthoDB" id="8527901at2"/>
<dbReference type="Gene3D" id="3.40.1360.10">
    <property type="match status" value="1"/>
</dbReference>